<gene>
    <name evidence="9" type="ORF">BJY01DRAFT_248103</name>
</gene>
<feature type="domain" description="C2H2-type" evidence="8">
    <location>
        <begin position="259"/>
        <end position="286"/>
    </location>
</feature>
<dbReference type="SUPFAM" id="SSF57667">
    <property type="entry name" value="beta-beta-alpha zinc fingers"/>
    <property type="match status" value="1"/>
</dbReference>
<evidence type="ECO:0000256" key="3">
    <source>
        <dbReference type="ARBA" id="ARBA00022737"/>
    </source>
</evidence>
<evidence type="ECO:0000256" key="4">
    <source>
        <dbReference type="ARBA" id="ARBA00022771"/>
    </source>
</evidence>
<proteinExistence type="predicted"/>
<evidence type="ECO:0000259" key="8">
    <source>
        <dbReference type="PROSITE" id="PS50157"/>
    </source>
</evidence>
<feature type="domain" description="C2H2-type" evidence="8">
    <location>
        <begin position="287"/>
        <end position="316"/>
    </location>
</feature>
<evidence type="ECO:0000256" key="1">
    <source>
        <dbReference type="ARBA" id="ARBA00004123"/>
    </source>
</evidence>
<keyword evidence="5" id="KW-0862">Zinc</keyword>
<dbReference type="Pfam" id="PF04082">
    <property type="entry name" value="Fungal_trans"/>
    <property type="match status" value="1"/>
</dbReference>
<dbReference type="Pfam" id="PF00096">
    <property type="entry name" value="zf-C2H2"/>
    <property type="match status" value="1"/>
</dbReference>
<dbReference type="EMBL" id="JBFXLU010000079">
    <property type="protein sequence ID" value="KAL2844594.1"/>
    <property type="molecule type" value="Genomic_DNA"/>
</dbReference>
<evidence type="ECO:0000313" key="10">
    <source>
        <dbReference type="Proteomes" id="UP001610446"/>
    </source>
</evidence>
<comment type="caution">
    <text evidence="9">The sequence shown here is derived from an EMBL/GenBank/DDBJ whole genome shotgun (WGS) entry which is preliminary data.</text>
</comment>
<dbReference type="PANTHER" id="PTHR40626:SF3">
    <property type="entry name" value="TRANSCRIPTION FACTOR WITH C2H2 AND ZN(2)-CYS(6) DNA BINDING DOMAIN (EUROFUNG)-RELATED"/>
    <property type="match status" value="1"/>
</dbReference>
<dbReference type="InterPro" id="IPR051059">
    <property type="entry name" value="VerF-like"/>
</dbReference>
<dbReference type="SMART" id="SM00355">
    <property type="entry name" value="ZnF_C2H2"/>
    <property type="match status" value="2"/>
</dbReference>
<dbReference type="PANTHER" id="PTHR40626">
    <property type="entry name" value="MIP31509P"/>
    <property type="match status" value="1"/>
</dbReference>
<comment type="subcellular location">
    <subcellularLocation>
        <location evidence="1">Nucleus</location>
    </subcellularLocation>
</comment>
<keyword evidence="10" id="KW-1185">Reference proteome</keyword>
<reference evidence="9 10" key="1">
    <citation type="submission" date="2024-07" db="EMBL/GenBank/DDBJ databases">
        <title>Section-level genome sequencing and comparative genomics of Aspergillus sections Usti and Cavernicolus.</title>
        <authorList>
            <consortium name="Lawrence Berkeley National Laboratory"/>
            <person name="Nybo J.L."/>
            <person name="Vesth T.C."/>
            <person name="Theobald S."/>
            <person name="Frisvad J.C."/>
            <person name="Larsen T.O."/>
            <person name="Kjaerboelling I."/>
            <person name="Rothschild-Mancinelli K."/>
            <person name="Lyhne E.K."/>
            <person name="Kogle M.E."/>
            <person name="Barry K."/>
            <person name="Clum A."/>
            <person name="Na H."/>
            <person name="Ledsgaard L."/>
            <person name="Lin J."/>
            <person name="Lipzen A."/>
            <person name="Kuo A."/>
            <person name="Riley R."/>
            <person name="Mondo S."/>
            <person name="Labutti K."/>
            <person name="Haridas S."/>
            <person name="Pangalinan J."/>
            <person name="Salamov A.A."/>
            <person name="Simmons B.A."/>
            <person name="Magnuson J.K."/>
            <person name="Chen J."/>
            <person name="Drula E."/>
            <person name="Henrissat B."/>
            <person name="Wiebenga A."/>
            <person name="Lubbers R.J."/>
            <person name="Gomes A.C."/>
            <person name="Makela M.R."/>
            <person name="Stajich J."/>
            <person name="Grigoriev I.V."/>
            <person name="Mortensen U.H."/>
            <person name="De Vries R.P."/>
            <person name="Baker S.E."/>
            <person name="Andersen M.R."/>
        </authorList>
    </citation>
    <scope>NUCLEOTIDE SEQUENCE [LARGE SCALE GENOMIC DNA]</scope>
    <source>
        <strain evidence="9 10">CBS 123904</strain>
    </source>
</reference>
<evidence type="ECO:0000256" key="7">
    <source>
        <dbReference type="PROSITE-ProRule" id="PRU00042"/>
    </source>
</evidence>
<keyword evidence="4 7" id="KW-0863">Zinc-finger</keyword>
<dbReference type="InterPro" id="IPR036236">
    <property type="entry name" value="Znf_C2H2_sf"/>
</dbReference>
<evidence type="ECO:0000256" key="5">
    <source>
        <dbReference type="ARBA" id="ARBA00022833"/>
    </source>
</evidence>
<evidence type="ECO:0000313" key="9">
    <source>
        <dbReference type="EMBL" id="KAL2844594.1"/>
    </source>
</evidence>
<sequence length="921" mass="102903">MTNFTIVNGQIYTPGLAIVDAPQPYTPLGGDTLHIALDVSGNGQLSLTPDDDAPTRFHEITIFLTSSETERNFTVSNGTDPTIVPLPLDSDSGSTSNGSIAAYTGPILSLEPGSTVKHINWIWPECFVGDGDSDDKDGARGNYNISMHQSFRWNETDYYTVFDLPISVSNGIDESDERVDCALLENGYKPALSQESSQDLPGQPFVGDGVATTEIEGGDEGNMAASGLGISVAKVLRWAVVGLIVGALANSVNMSQGQWQCGLCSTQFSRAEHLRRHLRSHENKRPYECSLCQRSFTRRDAKTRHEKTCKAATQSPAASANLTQAPSLLLGVNNNSLYGNGMEDDFLMGNPYPSDFAALDWLYSTNTRMSSDSIITAERLDFLAHFTSENGMGTFLAPEKLEERQSLIRKHEPSQAASHGHGHGSSLTSTIPLGTLQTIEPSMLHITTSEDLDPLTARTYEILHHLHNIITAKSNKSVVKLDWTPDIEFAARSFFSPRNITRYLGYFWSLWYPNCPFVHRASFDPQTAPPALLCVMVMIGACLSPHAEDAVRARMWLNVVEELAFSDSSFWEEKDTDSGGKAAVLEQYVGRKRKRLECVQTAYLVCSLQKREGDGEARARVRRYRHATMVMLARDIGLATASHRSLSMDNPSDAWWQQFAVEEGLIRFVPFSPLSGDSYTKAAMFRTITYVFLFDVALTIFHNSPPRMVVSELKMEMACPEACFQAESAEECFRLLKEWETTIFWNKRLSITSLLKSICQTELTSLDVDEYSHMGSLNLFTTVQTIHSLTFHLRNSIIFESTLLPLKTGLENWRRIWNKREAEDKYVPDTPDQIWKKVGFISYSPEFWHLARIIVERIEGESHDTEDEEGEDVRNGAVGGETKVMAVGKGQDRWRVRYDHTDMTDVNGLIMEYRRLSLGGV</sequence>
<dbReference type="InterPro" id="IPR007219">
    <property type="entry name" value="XnlR_reg_dom"/>
</dbReference>
<dbReference type="CDD" id="cd12148">
    <property type="entry name" value="fungal_TF_MHR"/>
    <property type="match status" value="1"/>
</dbReference>
<name>A0ABR4JX77_9EURO</name>
<organism evidence="9 10">
    <name type="scientific">Aspergillus pseudoustus</name>
    <dbReference type="NCBI Taxonomy" id="1810923"/>
    <lineage>
        <taxon>Eukaryota</taxon>
        <taxon>Fungi</taxon>
        <taxon>Dikarya</taxon>
        <taxon>Ascomycota</taxon>
        <taxon>Pezizomycotina</taxon>
        <taxon>Eurotiomycetes</taxon>
        <taxon>Eurotiomycetidae</taxon>
        <taxon>Eurotiales</taxon>
        <taxon>Aspergillaceae</taxon>
        <taxon>Aspergillus</taxon>
        <taxon>Aspergillus subgen. Nidulantes</taxon>
    </lineage>
</organism>
<keyword evidence="3" id="KW-0677">Repeat</keyword>
<dbReference type="Gene3D" id="3.30.160.60">
    <property type="entry name" value="Classic Zinc Finger"/>
    <property type="match status" value="2"/>
</dbReference>
<dbReference type="Proteomes" id="UP001610446">
    <property type="component" value="Unassembled WGS sequence"/>
</dbReference>
<dbReference type="PROSITE" id="PS00028">
    <property type="entry name" value="ZINC_FINGER_C2H2_1"/>
    <property type="match status" value="1"/>
</dbReference>
<keyword evidence="6" id="KW-0539">Nucleus</keyword>
<dbReference type="InterPro" id="IPR013087">
    <property type="entry name" value="Znf_C2H2_type"/>
</dbReference>
<accession>A0ABR4JX77</accession>
<keyword evidence="2" id="KW-0479">Metal-binding</keyword>
<evidence type="ECO:0000256" key="6">
    <source>
        <dbReference type="ARBA" id="ARBA00023242"/>
    </source>
</evidence>
<evidence type="ECO:0000256" key="2">
    <source>
        <dbReference type="ARBA" id="ARBA00022723"/>
    </source>
</evidence>
<protein>
    <recommendedName>
        <fullName evidence="8">C2H2-type domain-containing protein</fullName>
    </recommendedName>
</protein>
<dbReference type="PROSITE" id="PS50157">
    <property type="entry name" value="ZINC_FINGER_C2H2_2"/>
    <property type="match status" value="2"/>
</dbReference>